<dbReference type="GO" id="GO:0031122">
    <property type="term" value="P:cytoplasmic microtubule organization"/>
    <property type="evidence" value="ECO:0007669"/>
    <property type="project" value="TreeGrafter"/>
</dbReference>
<dbReference type="InterPro" id="IPR029071">
    <property type="entry name" value="Ubiquitin-like_domsf"/>
</dbReference>
<dbReference type="PANTHER" id="PTHR18916:SF85">
    <property type="entry name" value="TUBULIN-FOLDING COFACTOR B"/>
    <property type="match status" value="1"/>
</dbReference>
<dbReference type="GO" id="GO:0007021">
    <property type="term" value="P:tubulin complex assembly"/>
    <property type="evidence" value="ECO:0007669"/>
    <property type="project" value="InterPro"/>
</dbReference>
<dbReference type="AlphaFoldDB" id="A0A2P6TS73"/>
<feature type="region of interest" description="Disordered" evidence="5">
    <location>
        <begin position="166"/>
        <end position="199"/>
    </location>
</feature>
<proteinExistence type="inferred from homology"/>
<dbReference type="SUPFAM" id="SSF54236">
    <property type="entry name" value="Ubiquitin-like"/>
    <property type="match status" value="1"/>
</dbReference>
<dbReference type="SMART" id="SM01052">
    <property type="entry name" value="CAP_GLY"/>
    <property type="match status" value="1"/>
</dbReference>
<dbReference type="Pfam" id="PF01302">
    <property type="entry name" value="CAP_GLY"/>
    <property type="match status" value="1"/>
</dbReference>
<dbReference type="InterPro" id="IPR045172">
    <property type="entry name" value="TBCB_Ubl"/>
</dbReference>
<dbReference type="GO" id="GO:0043014">
    <property type="term" value="F:alpha-tubulin binding"/>
    <property type="evidence" value="ECO:0007669"/>
    <property type="project" value="InterPro"/>
</dbReference>
<feature type="domain" description="CAP-Gly" evidence="6">
    <location>
        <begin position="229"/>
        <end position="264"/>
    </location>
</feature>
<evidence type="ECO:0000256" key="1">
    <source>
        <dbReference type="ARBA" id="ARBA00004496"/>
    </source>
</evidence>
<dbReference type="Pfam" id="PF14560">
    <property type="entry name" value="Ubiquitin_2"/>
    <property type="match status" value="1"/>
</dbReference>
<reference evidence="7 8" key="1">
    <citation type="journal article" date="2018" name="Plant J.">
        <title>Genome sequences of Chlorella sorokiniana UTEX 1602 and Micractinium conductrix SAG 241.80: implications to maltose excretion by a green alga.</title>
        <authorList>
            <person name="Arriola M.B."/>
            <person name="Velmurugan N."/>
            <person name="Zhang Y."/>
            <person name="Plunkett M.H."/>
            <person name="Hondzo H."/>
            <person name="Barney B.M."/>
        </authorList>
    </citation>
    <scope>NUCLEOTIDE SEQUENCE [LARGE SCALE GENOMIC DNA]</scope>
    <source>
        <strain evidence="8">UTEX 1602</strain>
    </source>
</reference>
<dbReference type="STRING" id="3076.A0A2P6TS73"/>
<dbReference type="InterPro" id="IPR000626">
    <property type="entry name" value="Ubiquitin-like_dom"/>
</dbReference>
<dbReference type="CDD" id="cd01789">
    <property type="entry name" value="Ubl_TBCB"/>
    <property type="match status" value="1"/>
</dbReference>
<organism evidence="7 8">
    <name type="scientific">Chlorella sorokiniana</name>
    <name type="common">Freshwater green alga</name>
    <dbReference type="NCBI Taxonomy" id="3076"/>
    <lineage>
        <taxon>Eukaryota</taxon>
        <taxon>Viridiplantae</taxon>
        <taxon>Chlorophyta</taxon>
        <taxon>core chlorophytes</taxon>
        <taxon>Trebouxiophyceae</taxon>
        <taxon>Chlorellales</taxon>
        <taxon>Chlorellaceae</taxon>
        <taxon>Chlorella clade</taxon>
        <taxon>Chlorella</taxon>
    </lineage>
</organism>
<dbReference type="GO" id="GO:0005634">
    <property type="term" value="C:nucleus"/>
    <property type="evidence" value="ECO:0007669"/>
    <property type="project" value="TreeGrafter"/>
</dbReference>
<comment type="subcellular location">
    <subcellularLocation>
        <location evidence="1">Cytoplasm</location>
    </subcellularLocation>
</comment>
<comment type="similarity">
    <text evidence="4">Belongs to the TBCB family.</text>
</comment>
<dbReference type="PROSITE" id="PS00845">
    <property type="entry name" value="CAP_GLY_1"/>
    <property type="match status" value="1"/>
</dbReference>
<dbReference type="Gene3D" id="2.30.30.190">
    <property type="entry name" value="CAP Gly-rich-like domain"/>
    <property type="match status" value="1"/>
</dbReference>
<dbReference type="GO" id="GO:0035371">
    <property type="term" value="C:microtubule plus-end"/>
    <property type="evidence" value="ECO:0007669"/>
    <property type="project" value="TreeGrafter"/>
</dbReference>
<evidence type="ECO:0000313" key="7">
    <source>
        <dbReference type="EMBL" id="PRW56915.1"/>
    </source>
</evidence>
<dbReference type="OrthoDB" id="2130750at2759"/>
<protein>
    <submittedName>
        <fullName evidence="7">Tubulin folding cofactor B</fullName>
    </submittedName>
</protein>
<feature type="compositionally biased region" description="Low complexity" evidence="5">
    <location>
        <begin position="170"/>
        <end position="186"/>
    </location>
</feature>
<keyword evidence="8" id="KW-1185">Reference proteome</keyword>
<evidence type="ECO:0000259" key="6">
    <source>
        <dbReference type="PROSITE" id="PS50245"/>
    </source>
</evidence>
<dbReference type="PANTHER" id="PTHR18916">
    <property type="entry name" value="DYNACTIN 1-RELATED MICROTUBULE-BINDING"/>
    <property type="match status" value="1"/>
</dbReference>
<dbReference type="GO" id="GO:0007023">
    <property type="term" value="P:post-chaperonin tubulin folding pathway"/>
    <property type="evidence" value="ECO:0007669"/>
    <property type="project" value="InterPro"/>
</dbReference>
<sequence>MATARRPLNADMEALRAYVLADTGAQTQAESTVRLVVTHSNLQASFMDIRLDLHMTIDAVKRKLCFHCGTPPSAQVLQLKDDRGRLLAVLDDEARKLGYYSPQDGFTLHIIDTDPTSLSANGWLEDVSKVDKYVMSDEAYAARDNTYRKYKEAQLARDPNWTLAKEMARRSAAAGAPQAGPAAEPRAPADDDTGTEEAAAISVGARCEVEGGKRGVVRYVGRCEGLPLGWWIGVQYDEPVGKNDGSVKGQRYFECPQGYGGFVRPALVKTGEQYRPFDEDLFGSDDEL</sequence>
<keyword evidence="3" id="KW-0143">Chaperone</keyword>
<comment type="caution">
    <text evidence="7">The sequence shown here is derived from an EMBL/GenBank/DDBJ whole genome shotgun (WGS) entry which is preliminary data.</text>
</comment>
<dbReference type="PROSITE" id="PS50245">
    <property type="entry name" value="CAP_GLY_2"/>
    <property type="match status" value="1"/>
</dbReference>
<gene>
    <name evidence="7" type="ORF">C2E21_4100</name>
</gene>
<accession>A0A2P6TS73</accession>
<dbReference type="SUPFAM" id="SSF74924">
    <property type="entry name" value="Cap-Gly domain"/>
    <property type="match status" value="1"/>
</dbReference>
<dbReference type="InterPro" id="IPR000938">
    <property type="entry name" value="CAP-Gly_domain"/>
</dbReference>
<evidence type="ECO:0000256" key="2">
    <source>
        <dbReference type="ARBA" id="ARBA00022490"/>
    </source>
</evidence>
<dbReference type="InterPro" id="IPR036859">
    <property type="entry name" value="CAP-Gly_dom_sf"/>
</dbReference>
<keyword evidence="2" id="KW-0963">Cytoplasm</keyword>
<dbReference type="EMBL" id="LHPG02000007">
    <property type="protein sequence ID" value="PRW56915.1"/>
    <property type="molecule type" value="Genomic_DNA"/>
</dbReference>
<name>A0A2P6TS73_CHLSO</name>
<dbReference type="GO" id="GO:0005737">
    <property type="term" value="C:cytoplasm"/>
    <property type="evidence" value="ECO:0007669"/>
    <property type="project" value="UniProtKB-SubCell"/>
</dbReference>
<evidence type="ECO:0000256" key="4">
    <source>
        <dbReference type="ARBA" id="ARBA00025779"/>
    </source>
</evidence>
<evidence type="ECO:0000313" key="8">
    <source>
        <dbReference type="Proteomes" id="UP000239899"/>
    </source>
</evidence>
<dbReference type="GO" id="GO:0051010">
    <property type="term" value="F:microtubule plus-end binding"/>
    <property type="evidence" value="ECO:0007669"/>
    <property type="project" value="TreeGrafter"/>
</dbReference>
<evidence type="ECO:0000256" key="5">
    <source>
        <dbReference type="SAM" id="MobiDB-lite"/>
    </source>
</evidence>
<dbReference type="Proteomes" id="UP000239899">
    <property type="component" value="Unassembled WGS sequence"/>
</dbReference>
<evidence type="ECO:0000256" key="3">
    <source>
        <dbReference type="ARBA" id="ARBA00023186"/>
    </source>
</evidence>
<dbReference type="Gene3D" id="3.10.20.90">
    <property type="entry name" value="Phosphatidylinositol 3-kinase Catalytic Subunit, Chain A, domain 1"/>
    <property type="match status" value="1"/>
</dbReference>